<dbReference type="EMBL" id="CP039690">
    <property type="protein sequence ID" value="QCI63163.1"/>
    <property type="molecule type" value="Genomic_DNA"/>
</dbReference>
<reference evidence="1 2" key="1">
    <citation type="submission" date="2019-04" db="EMBL/GenBank/DDBJ databases">
        <title>Phreatobacter aquaticus sp. nov.</title>
        <authorList>
            <person name="Choi A."/>
        </authorList>
    </citation>
    <scope>NUCLEOTIDE SEQUENCE [LARGE SCALE GENOMIC DNA]</scope>
    <source>
        <strain evidence="1 2">KCTC 52518</strain>
    </source>
</reference>
<gene>
    <name evidence="1" type="ORF">E8M01_02265</name>
</gene>
<protein>
    <submittedName>
        <fullName evidence="1">Uncharacterized protein</fullName>
    </submittedName>
</protein>
<evidence type="ECO:0000313" key="1">
    <source>
        <dbReference type="EMBL" id="QCI63163.1"/>
    </source>
</evidence>
<dbReference type="OrthoDB" id="8480316at2"/>
<accession>A0A4D7AW02</accession>
<dbReference type="RefSeq" id="WP_136958625.1">
    <property type="nucleotide sequence ID" value="NZ_CP039690.1"/>
</dbReference>
<organism evidence="1 2">
    <name type="scientific">Phreatobacter stygius</name>
    <dbReference type="NCBI Taxonomy" id="1940610"/>
    <lineage>
        <taxon>Bacteria</taxon>
        <taxon>Pseudomonadati</taxon>
        <taxon>Pseudomonadota</taxon>
        <taxon>Alphaproteobacteria</taxon>
        <taxon>Hyphomicrobiales</taxon>
        <taxon>Phreatobacteraceae</taxon>
        <taxon>Phreatobacter</taxon>
    </lineage>
</organism>
<dbReference type="AlphaFoldDB" id="A0A4D7AW02"/>
<proteinExistence type="predicted"/>
<name>A0A4D7AW02_9HYPH</name>
<evidence type="ECO:0000313" key="2">
    <source>
        <dbReference type="Proteomes" id="UP000298781"/>
    </source>
</evidence>
<sequence length="111" mass="12039">MPTIAEEVERCLPYFVRLCVNSVIVTGAGLDESARIVAQELADRMKREPGMGLDLQDHFAATLEDLIQLVSTLAPRLPAQMLTEFAEKASQAQVASTLERSLIGALRAAQA</sequence>
<dbReference type="KEGG" id="pstg:E8M01_02265"/>
<dbReference type="Proteomes" id="UP000298781">
    <property type="component" value="Chromosome"/>
</dbReference>
<keyword evidence="2" id="KW-1185">Reference proteome</keyword>